<dbReference type="InterPro" id="IPR050202">
    <property type="entry name" value="Cyt/Deoxycyt_deaminase"/>
</dbReference>
<evidence type="ECO:0000256" key="4">
    <source>
        <dbReference type="ARBA" id="ARBA00022833"/>
    </source>
</evidence>
<sequence length="129" mass="13809">MPENDDKKTELINVASQLITTRFKPNYHEIGAAILTRSGQVFSAVHIEATVGRIAVCAEAIAIGMAATAGDTEIEMIVAVNRDGQVVSPCGMCRELIADYAPDAKVIVPGEAGSMLITINDLLPNKYHR</sequence>
<dbReference type="Pfam" id="PF00383">
    <property type="entry name" value="dCMP_cyt_deam_1"/>
    <property type="match status" value="1"/>
</dbReference>
<keyword evidence="3" id="KW-0378">Hydrolase</keyword>
<dbReference type="SUPFAM" id="SSF53927">
    <property type="entry name" value="Cytidine deaminase-like"/>
    <property type="match status" value="1"/>
</dbReference>
<organism evidence="6 7">
    <name type="scientific">Nostoc commune NIES-4072</name>
    <dbReference type="NCBI Taxonomy" id="2005467"/>
    <lineage>
        <taxon>Bacteria</taxon>
        <taxon>Bacillati</taxon>
        <taxon>Cyanobacteriota</taxon>
        <taxon>Cyanophyceae</taxon>
        <taxon>Nostocales</taxon>
        <taxon>Nostocaceae</taxon>
        <taxon>Nostoc</taxon>
    </lineage>
</organism>
<keyword evidence="7" id="KW-1185">Reference proteome</keyword>
<evidence type="ECO:0000259" key="5">
    <source>
        <dbReference type="PROSITE" id="PS51747"/>
    </source>
</evidence>
<dbReference type="InterPro" id="IPR016192">
    <property type="entry name" value="APOBEC/CMP_deaminase_Zn-bd"/>
</dbReference>
<dbReference type="GO" id="GO:0008270">
    <property type="term" value="F:zinc ion binding"/>
    <property type="evidence" value="ECO:0007669"/>
    <property type="project" value="InterPro"/>
</dbReference>
<dbReference type="GO" id="GO:0072527">
    <property type="term" value="P:pyrimidine-containing compound metabolic process"/>
    <property type="evidence" value="ECO:0007669"/>
    <property type="project" value="UniProtKB-ARBA"/>
</dbReference>
<protein>
    <submittedName>
        <fullName evidence="6">Putative cytidine deaminase</fullName>
    </submittedName>
</protein>
<proteinExistence type="inferred from homology"/>
<dbReference type="PROSITE" id="PS51747">
    <property type="entry name" value="CYT_DCMP_DEAMINASES_2"/>
    <property type="match status" value="1"/>
</dbReference>
<keyword evidence="4" id="KW-0862">Zinc</keyword>
<evidence type="ECO:0000256" key="3">
    <source>
        <dbReference type="ARBA" id="ARBA00022801"/>
    </source>
</evidence>
<dbReference type="GO" id="GO:0042802">
    <property type="term" value="F:identical protein binding"/>
    <property type="evidence" value="ECO:0007669"/>
    <property type="project" value="UniProtKB-ARBA"/>
</dbReference>
<feature type="domain" description="CMP/dCMP-type deaminase" evidence="5">
    <location>
        <begin position="6"/>
        <end position="129"/>
    </location>
</feature>
<evidence type="ECO:0000313" key="7">
    <source>
        <dbReference type="Proteomes" id="UP000245124"/>
    </source>
</evidence>
<comment type="similarity">
    <text evidence="1">Belongs to the cytidine and deoxycytidylate deaminase family.</text>
</comment>
<dbReference type="PANTHER" id="PTHR11644">
    <property type="entry name" value="CYTIDINE DEAMINASE"/>
    <property type="match status" value="1"/>
</dbReference>
<comment type="caution">
    <text evidence="6">The sequence shown here is derived from an EMBL/GenBank/DDBJ whole genome shotgun (WGS) entry which is preliminary data.</text>
</comment>
<keyword evidence="2" id="KW-0479">Metal-binding</keyword>
<dbReference type="GO" id="GO:0004126">
    <property type="term" value="F:cytidine deaminase activity"/>
    <property type="evidence" value="ECO:0007669"/>
    <property type="project" value="TreeGrafter"/>
</dbReference>
<dbReference type="InterPro" id="IPR016193">
    <property type="entry name" value="Cytidine_deaminase-like"/>
</dbReference>
<dbReference type="GO" id="GO:0005829">
    <property type="term" value="C:cytosol"/>
    <property type="evidence" value="ECO:0007669"/>
    <property type="project" value="TreeGrafter"/>
</dbReference>
<evidence type="ECO:0000256" key="1">
    <source>
        <dbReference type="ARBA" id="ARBA00006576"/>
    </source>
</evidence>
<dbReference type="EMBL" id="BDUD01000011">
    <property type="protein sequence ID" value="GBG23759.1"/>
    <property type="molecule type" value="Genomic_DNA"/>
</dbReference>
<gene>
    <name evidence="6" type="ORF">NIES4072_74710</name>
</gene>
<dbReference type="Proteomes" id="UP000245124">
    <property type="component" value="Unassembled WGS sequence"/>
</dbReference>
<dbReference type="InterPro" id="IPR002125">
    <property type="entry name" value="CMP_dCMP_dom"/>
</dbReference>
<evidence type="ECO:0000313" key="6">
    <source>
        <dbReference type="EMBL" id="GBG23759.1"/>
    </source>
</evidence>
<name>A0A2R5G0E0_NOSCO</name>
<accession>A0A2R5G0E0</accession>
<dbReference type="NCBIfam" id="NF005314">
    <property type="entry name" value="PRK06848.1"/>
    <property type="match status" value="1"/>
</dbReference>
<dbReference type="RefSeq" id="WP_109013599.1">
    <property type="nucleotide sequence ID" value="NZ_BDUD01000011.1"/>
</dbReference>
<dbReference type="GO" id="GO:0055086">
    <property type="term" value="P:nucleobase-containing small molecule metabolic process"/>
    <property type="evidence" value="ECO:0007669"/>
    <property type="project" value="UniProtKB-ARBA"/>
</dbReference>
<dbReference type="PANTHER" id="PTHR11644:SF2">
    <property type="entry name" value="CYTIDINE DEAMINASE"/>
    <property type="match status" value="1"/>
</dbReference>
<reference evidence="6 7" key="1">
    <citation type="submission" date="2017-06" db="EMBL/GenBank/DDBJ databases">
        <title>Genome sequencing of cyanobaciteial culture collection at National Institute for Environmental Studies (NIES).</title>
        <authorList>
            <person name="Hirose Y."/>
            <person name="Shimura Y."/>
            <person name="Fujisawa T."/>
            <person name="Nakamura Y."/>
            <person name="Kawachi M."/>
        </authorList>
    </citation>
    <scope>NUCLEOTIDE SEQUENCE [LARGE SCALE GENOMIC DNA]</scope>
    <source>
        <strain evidence="6 7">NIES-4072</strain>
    </source>
</reference>
<dbReference type="PROSITE" id="PS00903">
    <property type="entry name" value="CYT_DCMP_DEAMINASES_1"/>
    <property type="match status" value="1"/>
</dbReference>
<dbReference type="OrthoDB" id="9795347at2"/>
<dbReference type="CDD" id="cd01283">
    <property type="entry name" value="cytidine_deaminase"/>
    <property type="match status" value="1"/>
</dbReference>
<evidence type="ECO:0000256" key="2">
    <source>
        <dbReference type="ARBA" id="ARBA00022723"/>
    </source>
</evidence>
<dbReference type="Gene3D" id="3.40.140.10">
    <property type="entry name" value="Cytidine Deaminase, domain 2"/>
    <property type="match status" value="1"/>
</dbReference>
<dbReference type="AlphaFoldDB" id="A0A2R5G0E0"/>